<gene>
    <name evidence="3" type="ORF">TAT_000217000</name>
</gene>
<dbReference type="EMBL" id="UIVT01000003">
    <property type="protein sequence ID" value="SVP93182.1"/>
    <property type="molecule type" value="Genomic_DNA"/>
</dbReference>
<keyword evidence="2" id="KW-0732">Signal</keyword>
<accession>A0A3B0MUP1</accession>
<feature type="chain" id="PRO_5017281998" evidence="2">
    <location>
        <begin position="21"/>
        <end position="585"/>
    </location>
</feature>
<feature type="compositionally biased region" description="Low complexity" evidence="1">
    <location>
        <begin position="91"/>
        <end position="100"/>
    </location>
</feature>
<protein>
    <submittedName>
        <fullName evidence="3">Theileria-specific sub-telomeric protein, SVSP family, putative</fullName>
    </submittedName>
</protein>
<feature type="compositionally biased region" description="Low complexity" evidence="1">
    <location>
        <begin position="258"/>
        <end position="278"/>
    </location>
</feature>
<feature type="compositionally biased region" description="Low complexity" evidence="1">
    <location>
        <begin position="220"/>
        <end position="251"/>
    </location>
</feature>
<feature type="compositionally biased region" description="Low complexity" evidence="1">
    <location>
        <begin position="179"/>
        <end position="199"/>
    </location>
</feature>
<feature type="region of interest" description="Disordered" evidence="1">
    <location>
        <begin position="77"/>
        <end position="114"/>
    </location>
</feature>
<feature type="signal peptide" evidence="2">
    <location>
        <begin position="1"/>
        <end position="20"/>
    </location>
</feature>
<evidence type="ECO:0000256" key="1">
    <source>
        <dbReference type="SAM" id="MobiDB-lite"/>
    </source>
</evidence>
<feature type="compositionally biased region" description="Basic and acidic residues" evidence="1">
    <location>
        <begin position="77"/>
        <end position="90"/>
    </location>
</feature>
<evidence type="ECO:0000256" key="2">
    <source>
        <dbReference type="SAM" id="SignalP"/>
    </source>
</evidence>
<name>A0A3B0MUP1_THEAN</name>
<dbReference type="AlphaFoldDB" id="A0A3B0MUP1"/>
<sequence length="585" mass="68543">MRYKTYLYISLFILIGYVRCADKPTPDESEEDTFDVSDLTEFIDQQPSFQINIENIPYQNYQQLTRSAYQIITQEKEQKEPLDLSKKDKQTTQPQTSKTPESGQPTHRIYQPTPIYPTPQQPYQIGQTGAFRPYQRELPSYQIPQGPYQLPQGPYQLPQGPYQQYLRYGTYKPAGGYGTQQPQGPYEQYPPFQPYQPIQHYVPPTDQSVQPTQQLTEPTPLVQPYQPVPYEQPESQYQPQLTEPPTQQEPQYQPPSYQPLQQPQYQHYQPYQPYLPYQPYQPPQPQQQPYYPGPEPYQPYPPAPYVQYPQPTQPYGPTPQYQPYMPYQPPMDQSAQPETDEPGDRSNEPGDKRDKRGKRDRSGDEEERPSKRRKIRAPRRCKEVKFLKKNPEGNLIEMIRNDYNIRYNDRDKFKCDFKVNLEGIVCDSHVIYEHSEGTPYCSTLTHSKRNDIFVINNLSIFILIKRTDDSWKTTVKELPSNIKLYGEDSEGSEIDLKREDYSVSFTSHGSFKYLISPDKRCTKIVVEGIVVWEKTEEYGYPIAIYVTPRLDVLINFNGYNILLGRRSTRYKLVFKKNSTGKAKYT</sequence>
<feature type="compositionally biased region" description="Basic and acidic residues" evidence="1">
    <location>
        <begin position="342"/>
        <end position="354"/>
    </location>
</feature>
<feature type="compositionally biased region" description="Basic residues" evidence="1">
    <location>
        <begin position="370"/>
        <end position="379"/>
    </location>
</feature>
<feature type="compositionally biased region" description="Polar residues" evidence="1">
    <location>
        <begin position="205"/>
        <end position="217"/>
    </location>
</feature>
<proteinExistence type="predicted"/>
<reference evidence="3" key="1">
    <citation type="submission" date="2018-07" db="EMBL/GenBank/DDBJ databases">
        <authorList>
            <person name="Quirk P.G."/>
            <person name="Krulwich T.A."/>
        </authorList>
    </citation>
    <scope>NUCLEOTIDE SEQUENCE</scope>
    <source>
        <strain evidence="3">Anand</strain>
    </source>
</reference>
<dbReference type="VEuPathDB" id="PiroplasmaDB:TA17540"/>
<evidence type="ECO:0000313" key="3">
    <source>
        <dbReference type="EMBL" id="SVP93182.1"/>
    </source>
</evidence>
<feature type="compositionally biased region" description="Pro residues" evidence="1">
    <location>
        <begin position="279"/>
        <end position="304"/>
    </location>
</feature>
<feature type="region of interest" description="Disordered" evidence="1">
    <location>
        <begin position="178"/>
        <end position="380"/>
    </location>
</feature>
<organism evidence="3">
    <name type="scientific">Theileria annulata</name>
    <dbReference type="NCBI Taxonomy" id="5874"/>
    <lineage>
        <taxon>Eukaryota</taxon>
        <taxon>Sar</taxon>
        <taxon>Alveolata</taxon>
        <taxon>Apicomplexa</taxon>
        <taxon>Aconoidasida</taxon>
        <taxon>Piroplasmida</taxon>
        <taxon>Theileriidae</taxon>
        <taxon>Theileria</taxon>
    </lineage>
</organism>